<evidence type="ECO:0000313" key="1">
    <source>
        <dbReference type="EMBL" id="ASO18194.1"/>
    </source>
</evidence>
<sequence length="185" mass="20872">MPSIDRFVVVTGGPGSGKSTLLDALHAVGFARSEEAGRGVIRDQTSIGGRALPWEDRELFAEAMLCWELRSFRLAAEQPGTVFFDRGVPDIIGYLRLEGLPVPEHVHVAARRFRYHRRVLIAPPWPEIYTRDTERRQTPEVAEQTYESMVATYSDYGYELVPLPRVSVEERLRFATSVLPSDPSL</sequence>
<organism evidence="1 2">
    <name type="scientific">Actinoalloteichus hoggarensis</name>
    <dbReference type="NCBI Taxonomy" id="1470176"/>
    <lineage>
        <taxon>Bacteria</taxon>
        <taxon>Bacillati</taxon>
        <taxon>Actinomycetota</taxon>
        <taxon>Actinomycetes</taxon>
        <taxon>Pseudonocardiales</taxon>
        <taxon>Pseudonocardiaceae</taxon>
        <taxon>Actinoalloteichus</taxon>
    </lineage>
</organism>
<dbReference type="InterPro" id="IPR038727">
    <property type="entry name" value="NadR/Ttd14_AAA_dom"/>
</dbReference>
<accession>A0A221VXF5</accession>
<dbReference type="Proteomes" id="UP000204221">
    <property type="component" value="Chromosome"/>
</dbReference>
<reference evidence="1 2" key="1">
    <citation type="submission" date="2017-07" db="EMBL/GenBank/DDBJ databases">
        <title>Complete genome sequence of Actinoalloteichus hoggarensis DSM 45943, type strain of Actinoalloteichus hoggarensis.</title>
        <authorList>
            <person name="Ruckert C."/>
            <person name="Nouioui I."/>
            <person name="Willmese J."/>
            <person name="van Wezel G."/>
            <person name="Klenk H.-P."/>
            <person name="Kalinowski J."/>
            <person name="Zotchev S.B."/>
        </authorList>
    </citation>
    <scope>NUCLEOTIDE SEQUENCE [LARGE SCALE GENOMIC DNA]</scope>
    <source>
        <strain evidence="1 2">DSM 45943</strain>
    </source>
</reference>
<proteinExistence type="predicted"/>
<dbReference type="SUPFAM" id="SSF52540">
    <property type="entry name" value="P-loop containing nucleoside triphosphate hydrolases"/>
    <property type="match status" value="1"/>
</dbReference>
<dbReference type="Pfam" id="PF13521">
    <property type="entry name" value="AAA_28"/>
    <property type="match status" value="1"/>
</dbReference>
<dbReference type="Gene3D" id="3.40.50.300">
    <property type="entry name" value="P-loop containing nucleotide triphosphate hydrolases"/>
    <property type="match status" value="1"/>
</dbReference>
<dbReference type="InterPro" id="IPR027417">
    <property type="entry name" value="P-loop_NTPase"/>
</dbReference>
<keyword evidence="2" id="KW-1185">Reference proteome</keyword>
<dbReference type="KEGG" id="ahg:AHOG_02650"/>
<evidence type="ECO:0000313" key="2">
    <source>
        <dbReference type="Proteomes" id="UP000204221"/>
    </source>
</evidence>
<dbReference type="RefSeq" id="WP_245856526.1">
    <property type="nucleotide sequence ID" value="NZ_CP022521.1"/>
</dbReference>
<dbReference type="EMBL" id="CP022521">
    <property type="protein sequence ID" value="ASO18194.1"/>
    <property type="molecule type" value="Genomic_DNA"/>
</dbReference>
<gene>
    <name evidence="1" type="ORF">AHOG_02650</name>
</gene>
<protein>
    <submittedName>
        <fullName evidence="1">Uncharacterized protein</fullName>
    </submittedName>
</protein>
<name>A0A221VXF5_9PSEU</name>
<dbReference type="AlphaFoldDB" id="A0A221VXF5"/>